<comment type="function">
    <text evidence="1">Catalyzes a mechanistically unusual reaction, the ATP-dependent insertion of CO2 between the N7 and N8 nitrogen atoms of 7,8-diaminopelargonic acid (DAPA, also called 7,8-diammoniononanoate) to form a ureido ring.</text>
</comment>
<comment type="subunit">
    <text evidence="1">Homodimer.</text>
</comment>
<evidence type="ECO:0000313" key="2">
    <source>
        <dbReference type="EMBL" id="TDF87035.1"/>
    </source>
</evidence>
<dbReference type="InterPro" id="IPR027417">
    <property type="entry name" value="P-loop_NTPase"/>
</dbReference>
<dbReference type="HAMAP" id="MF_00336">
    <property type="entry name" value="BioD"/>
    <property type="match status" value="1"/>
</dbReference>
<dbReference type="PANTHER" id="PTHR43210:SF5">
    <property type="entry name" value="DETHIOBIOTIN SYNTHETASE"/>
    <property type="match status" value="1"/>
</dbReference>
<dbReference type="OrthoDB" id="9802610at2"/>
<keyword evidence="1" id="KW-0460">Magnesium</keyword>
<organism evidence="2 3">
    <name type="scientific">Arthrobacter terricola</name>
    <dbReference type="NCBI Taxonomy" id="2547396"/>
    <lineage>
        <taxon>Bacteria</taxon>
        <taxon>Bacillati</taxon>
        <taxon>Actinomycetota</taxon>
        <taxon>Actinomycetes</taxon>
        <taxon>Micrococcales</taxon>
        <taxon>Micrococcaceae</taxon>
        <taxon>Arthrobacter</taxon>
    </lineage>
</organism>
<comment type="similarity">
    <text evidence="1">Belongs to the dethiobiotin synthetase family.</text>
</comment>
<dbReference type="CDD" id="cd03109">
    <property type="entry name" value="DTBS"/>
    <property type="match status" value="1"/>
</dbReference>
<comment type="cofactor">
    <cofactor evidence="1">
        <name>Mg(2+)</name>
        <dbReference type="ChEBI" id="CHEBI:18420"/>
    </cofactor>
</comment>
<dbReference type="Pfam" id="PF13500">
    <property type="entry name" value="AAA_26"/>
    <property type="match status" value="1"/>
</dbReference>
<comment type="caution">
    <text evidence="1">Lacks conserved residue(s) required for the propagation of feature annotation.</text>
</comment>
<protein>
    <recommendedName>
        <fullName evidence="1">ATP-dependent dethiobiotin synthetase BioD</fullName>
        <ecNumber evidence="1">6.3.3.3</ecNumber>
    </recommendedName>
    <alternativeName>
        <fullName evidence="1">DTB synthetase</fullName>
        <shortName evidence="1">DTBS</shortName>
    </alternativeName>
    <alternativeName>
        <fullName evidence="1">Dethiobiotin synthase</fullName>
    </alternativeName>
</protein>
<feature type="binding site" evidence="1">
    <location>
        <position position="52"/>
    </location>
    <ligand>
        <name>Mg(2+)</name>
        <dbReference type="ChEBI" id="CHEBI:18420"/>
    </ligand>
</feature>
<dbReference type="SUPFAM" id="SSF52540">
    <property type="entry name" value="P-loop containing nucleoside triphosphate hydrolases"/>
    <property type="match status" value="1"/>
</dbReference>
<dbReference type="PANTHER" id="PTHR43210">
    <property type="entry name" value="DETHIOBIOTIN SYNTHETASE"/>
    <property type="match status" value="1"/>
</dbReference>
<keyword evidence="1" id="KW-0067">ATP-binding</keyword>
<dbReference type="InterPro" id="IPR004472">
    <property type="entry name" value="DTB_synth_BioD"/>
</dbReference>
<keyword evidence="1" id="KW-0093">Biotin biosynthesis</keyword>
<feature type="binding site" evidence="1">
    <location>
        <position position="111"/>
    </location>
    <ligand>
        <name>Mg(2+)</name>
        <dbReference type="ChEBI" id="CHEBI:18420"/>
    </ligand>
</feature>
<feature type="active site" evidence="1">
    <location>
        <position position="40"/>
    </location>
</feature>
<feature type="binding site" evidence="1">
    <location>
        <begin position="15"/>
        <end position="20"/>
    </location>
    <ligand>
        <name>ATP</name>
        <dbReference type="ChEBI" id="CHEBI:30616"/>
    </ligand>
</feature>
<dbReference type="GO" id="GO:0004141">
    <property type="term" value="F:dethiobiotin synthase activity"/>
    <property type="evidence" value="ECO:0007669"/>
    <property type="project" value="UniProtKB-UniRule"/>
</dbReference>
<feature type="binding site" evidence="1">
    <location>
        <position position="19"/>
    </location>
    <ligand>
        <name>Mg(2+)</name>
        <dbReference type="ChEBI" id="CHEBI:18420"/>
    </ligand>
</feature>
<sequence>MTLPRIILITGTDTGVGKTVTTAALAAVLQQQGRSVTVYKPCQTGHSLGDSDVAEVIRLVGPLTAETGVVLGEPLAPVPAAAVDRVVLPPLAAHAERILDLASEHDHVLVEGAGGLLVELDHDGGTLAALGAVLGNQAGFVVVARPSLGTLNHTALTLEALERRGLHVAGVVLGGWPDTPGLVEQSNRATLASWPAPFLGALQDGAAQLDPAVFRERACLWLEEVRA</sequence>
<feature type="binding site" evidence="1">
    <location>
        <position position="52"/>
    </location>
    <ligand>
        <name>ATP</name>
        <dbReference type="ChEBI" id="CHEBI:30616"/>
    </ligand>
</feature>
<dbReference type="UniPathway" id="UPA00078">
    <property type="reaction ID" value="UER00161"/>
</dbReference>
<proteinExistence type="inferred from homology"/>
<keyword evidence="3" id="KW-1185">Reference proteome</keyword>
<dbReference type="GO" id="GO:0000287">
    <property type="term" value="F:magnesium ion binding"/>
    <property type="evidence" value="ECO:0007669"/>
    <property type="project" value="UniProtKB-UniRule"/>
</dbReference>
<dbReference type="RefSeq" id="WP_133207003.1">
    <property type="nucleotide sequence ID" value="NZ_SMRU01000057.1"/>
</dbReference>
<keyword evidence="1" id="KW-0547">Nucleotide-binding</keyword>
<name>A0A4R5K5C2_9MICC</name>
<keyword evidence="1" id="KW-0963">Cytoplasm</keyword>
<evidence type="ECO:0000313" key="3">
    <source>
        <dbReference type="Proteomes" id="UP000295511"/>
    </source>
</evidence>
<dbReference type="EC" id="6.3.3.3" evidence="1"/>
<dbReference type="GO" id="GO:0005829">
    <property type="term" value="C:cytosol"/>
    <property type="evidence" value="ECO:0007669"/>
    <property type="project" value="TreeGrafter"/>
</dbReference>
<comment type="catalytic activity">
    <reaction evidence="1">
        <text>(7R,8S)-7,8-diammoniononanoate + CO2 + ATP = (4R,5S)-dethiobiotin + ADP + phosphate + 3 H(+)</text>
        <dbReference type="Rhea" id="RHEA:15805"/>
        <dbReference type="ChEBI" id="CHEBI:15378"/>
        <dbReference type="ChEBI" id="CHEBI:16526"/>
        <dbReference type="ChEBI" id="CHEBI:30616"/>
        <dbReference type="ChEBI" id="CHEBI:43474"/>
        <dbReference type="ChEBI" id="CHEBI:149469"/>
        <dbReference type="ChEBI" id="CHEBI:149473"/>
        <dbReference type="ChEBI" id="CHEBI:456216"/>
        <dbReference type="EC" id="6.3.3.3"/>
    </reaction>
</comment>
<dbReference type="Proteomes" id="UP000295511">
    <property type="component" value="Unassembled WGS sequence"/>
</dbReference>
<accession>A0A4R5K5C2</accession>
<dbReference type="EMBL" id="SMRU01000057">
    <property type="protein sequence ID" value="TDF87035.1"/>
    <property type="molecule type" value="Genomic_DNA"/>
</dbReference>
<comment type="caution">
    <text evidence="2">The sequence shown here is derived from an EMBL/GenBank/DDBJ whole genome shotgun (WGS) entry which is preliminary data.</text>
</comment>
<feature type="binding site" evidence="1">
    <location>
        <begin position="111"/>
        <end position="114"/>
    </location>
    <ligand>
        <name>ATP</name>
        <dbReference type="ChEBI" id="CHEBI:30616"/>
    </ligand>
</feature>
<feature type="binding site" evidence="1">
    <location>
        <position position="44"/>
    </location>
    <ligand>
        <name>substrate</name>
    </ligand>
</feature>
<dbReference type="Gene3D" id="3.40.50.300">
    <property type="entry name" value="P-loop containing nucleotide triphosphate hydrolases"/>
    <property type="match status" value="1"/>
</dbReference>
<keyword evidence="1" id="KW-0479">Metal-binding</keyword>
<dbReference type="GO" id="GO:0005524">
    <property type="term" value="F:ATP binding"/>
    <property type="evidence" value="ECO:0007669"/>
    <property type="project" value="UniProtKB-UniRule"/>
</dbReference>
<dbReference type="AlphaFoldDB" id="A0A4R5K5C2"/>
<evidence type="ECO:0000256" key="1">
    <source>
        <dbReference type="HAMAP-Rule" id="MF_00336"/>
    </source>
</evidence>
<gene>
    <name evidence="1 2" type="primary">bioD</name>
    <name evidence="2" type="ORF">E1809_25335</name>
</gene>
<dbReference type="GO" id="GO:0009102">
    <property type="term" value="P:biotin biosynthetic process"/>
    <property type="evidence" value="ECO:0007669"/>
    <property type="project" value="UniProtKB-UniRule"/>
</dbReference>
<dbReference type="PIRSF" id="PIRSF006755">
    <property type="entry name" value="DTB_synth"/>
    <property type="match status" value="1"/>
</dbReference>
<keyword evidence="1 2" id="KW-0436">Ligase</keyword>
<reference evidence="2 3" key="1">
    <citation type="submission" date="2019-03" db="EMBL/GenBank/DDBJ databases">
        <title>Whole genome sequence of Arthrobacter sp JH1-1.</title>
        <authorList>
            <person name="Trinh H.N."/>
        </authorList>
    </citation>
    <scope>NUCLEOTIDE SEQUENCE [LARGE SCALE GENOMIC DNA]</scope>
    <source>
        <strain evidence="2 3">JH1-1</strain>
    </source>
</reference>
<comment type="pathway">
    <text evidence="1">Cofactor biosynthesis; biotin biosynthesis; biotin from 7,8-diaminononanoate: step 1/2.</text>
</comment>
<comment type="subcellular location">
    <subcellularLocation>
        <location evidence="1">Cytoplasm</location>
    </subcellularLocation>
</comment>
<dbReference type="NCBIfam" id="TIGR00347">
    <property type="entry name" value="bioD"/>
    <property type="match status" value="1"/>
</dbReference>